<reference evidence="4" key="1">
    <citation type="journal article" date="2012" name="G3 (Bethesda)">
        <title>Pichia sorbitophila, an interspecies yeast hybrid reveals early steps of genome resolution following polyploidization.</title>
        <authorList>
            <person name="Leh Louis V."/>
            <person name="Despons L."/>
            <person name="Friedrich A."/>
            <person name="Martin T."/>
            <person name="Durrens P."/>
            <person name="Casaregola S."/>
            <person name="Neuveglise C."/>
            <person name="Fairhead C."/>
            <person name="Marck C."/>
            <person name="Cruz J.A."/>
            <person name="Straub M.L."/>
            <person name="Kugler V."/>
            <person name="Sacerdot C."/>
            <person name="Uzunov Z."/>
            <person name="Thierry A."/>
            <person name="Weiss S."/>
            <person name="Bleykasten C."/>
            <person name="De Montigny J."/>
            <person name="Jacques N."/>
            <person name="Jung P."/>
            <person name="Lemaire M."/>
            <person name="Mallet S."/>
            <person name="Morel G."/>
            <person name="Richard G.F."/>
            <person name="Sarkar A."/>
            <person name="Savel G."/>
            <person name="Schacherer J."/>
            <person name="Seret M.L."/>
            <person name="Talla E."/>
            <person name="Samson G."/>
            <person name="Jubin C."/>
            <person name="Poulain J."/>
            <person name="Vacherie B."/>
            <person name="Barbe V."/>
            <person name="Pelletier E."/>
            <person name="Sherman D.J."/>
            <person name="Westhof E."/>
            <person name="Weissenbach J."/>
            <person name="Baret P.V."/>
            <person name="Wincker P."/>
            <person name="Gaillardin C."/>
            <person name="Dujon B."/>
            <person name="Souciet J.L."/>
        </authorList>
    </citation>
    <scope>NUCLEOTIDE SEQUENCE [LARGE SCALE GENOMIC DNA]</scope>
    <source>
        <strain evidence="4">CBS 270.75 / DBVPG 7215 / KCTC 17166 / NRRL Y-17582</strain>
    </source>
</reference>
<feature type="binding site" evidence="2">
    <location>
        <position position="251"/>
    </location>
    <ligand>
        <name>a divalent metal cation</name>
        <dbReference type="ChEBI" id="CHEBI:60240"/>
        <label>1</label>
    </ligand>
</feature>
<sequence length="287" mass="32098">MNSSKVLSRTQLKAVLQTIKKLYPPQYADSAWDNTGLLIDCSVESLNSTKPKIMLTVDLTSSVAQEAIDKGCNVILTYHPFIFPHWKKLDPWDNSQHQSAIKLIQNSISVYSPHTAVDAANIGVNNWLAYSLVAEHSIIESITAIERVSPVQGEQEHEVGYGRLVKLKQPLPLATIIQQVKKSLNIPHLQVATKNTLDSHMIQSVALCAGSGSSVFKHLKEPVDLYYTGELSHHEILRYREDGKAVILCNHSNTERAYLKDTMYHLLTTHSIECEISDTDVDPLYIV</sequence>
<proteinExistence type="inferred from homology"/>
<dbReference type="OMA" id="NFDKTHL"/>
<dbReference type="AlphaFoldDB" id="G8JMY1"/>
<evidence type="ECO:0000256" key="2">
    <source>
        <dbReference type="PIRSR" id="PIRSR602678-1"/>
    </source>
</evidence>
<dbReference type="GO" id="GO:0005739">
    <property type="term" value="C:mitochondrion"/>
    <property type="evidence" value="ECO:0007669"/>
    <property type="project" value="EnsemblFungi"/>
</dbReference>
<dbReference type="Proteomes" id="UP000006790">
    <property type="component" value="Chromosome 1"/>
</dbReference>
<evidence type="ECO:0000313" key="3">
    <source>
        <dbReference type="EMBL" id="AET37445.1"/>
    </source>
</evidence>
<dbReference type="Pfam" id="PF01784">
    <property type="entry name" value="DUF34_NIF3"/>
    <property type="match status" value="1"/>
</dbReference>
<feature type="binding site" evidence="2">
    <location>
        <position position="255"/>
    </location>
    <ligand>
        <name>a divalent metal cation</name>
        <dbReference type="ChEBI" id="CHEBI:60240"/>
        <label>1</label>
    </ligand>
</feature>
<feature type="binding site" evidence="2">
    <location>
        <position position="118"/>
    </location>
    <ligand>
        <name>a divalent metal cation</name>
        <dbReference type="ChEBI" id="CHEBI:60240"/>
        <label>1</label>
    </ligand>
</feature>
<feature type="binding site" evidence="2">
    <location>
        <position position="79"/>
    </location>
    <ligand>
        <name>a divalent metal cation</name>
        <dbReference type="ChEBI" id="CHEBI:60240"/>
        <label>1</label>
    </ligand>
</feature>
<evidence type="ECO:0008006" key="5">
    <source>
        <dbReference type="Google" id="ProtNLM"/>
    </source>
</evidence>
<organism evidence="3 4">
    <name type="scientific">Eremothecium cymbalariae (strain CBS 270.75 / DBVPG 7215 / KCTC 17166 / NRRL Y-17582)</name>
    <name type="common">Yeast</name>
    <dbReference type="NCBI Taxonomy" id="931890"/>
    <lineage>
        <taxon>Eukaryota</taxon>
        <taxon>Fungi</taxon>
        <taxon>Dikarya</taxon>
        <taxon>Ascomycota</taxon>
        <taxon>Saccharomycotina</taxon>
        <taxon>Saccharomycetes</taxon>
        <taxon>Saccharomycetales</taxon>
        <taxon>Saccharomycetaceae</taxon>
        <taxon>Eremothecium</taxon>
    </lineage>
</organism>
<dbReference type="InParanoid" id="G8JMY1"/>
<dbReference type="NCBIfam" id="TIGR00486">
    <property type="entry name" value="YbgI_SA1388"/>
    <property type="match status" value="1"/>
</dbReference>
<protein>
    <recommendedName>
        <fullName evidence="5">YbgI/family dinuclear metal center protein</fullName>
    </recommendedName>
</protein>
<dbReference type="STRING" id="931890.G8JMY1"/>
<dbReference type="FunFam" id="3.40.1390.30:FF:000001">
    <property type="entry name" value="GTP cyclohydrolase 1 type 2"/>
    <property type="match status" value="1"/>
</dbReference>
<gene>
    <name evidence="3" type="ordered locus">Ecym_1197</name>
</gene>
<name>G8JMY1_ERECY</name>
<dbReference type="GeneID" id="11471362"/>
<dbReference type="FunCoup" id="G8JMY1">
    <property type="interactions" value="638"/>
</dbReference>
<dbReference type="eggNOG" id="KOG4131">
    <property type="taxonomic scope" value="Eukaryota"/>
</dbReference>
<keyword evidence="2" id="KW-0479">Metal-binding</keyword>
<dbReference type="KEGG" id="erc:Ecym_1197"/>
<dbReference type="SUPFAM" id="SSF102705">
    <property type="entry name" value="NIF3 (NGG1p interacting factor 3)-like"/>
    <property type="match status" value="1"/>
</dbReference>
<comment type="similarity">
    <text evidence="1">Belongs to the GTP cyclohydrolase I type 2/NIF3 family.</text>
</comment>
<accession>G8JMY1</accession>
<dbReference type="InterPro" id="IPR036069">
    <property type="entry name" value="DUF34/NIF3_sf"/>
</dbReference>
<dbReference type="PANTHER" id="PTHR13799">
    <property type="entry name" value="NGG1 INTERACTING FACTOR 3"/>
    <property type="match status" value="1"/>
</dbReference>
<dbReference type="HOGENOM" id="CLU_037423_0_1_1"/>
<dbReference type="Gene3D" id="3.40.1390.30">
    <property type="entry name" value="NIF3 (NGG1p interacting factor 3)-like"/>
    <property type="match status" value="1"/>
</dbReference>
<keyword evidence="4" id="KW-1185">Reference proteome</keyword>
<dbReference type="OrthoDB" id="3345469at2759"/>
<dbReference type="GO" id="GO:0046872">
    <property type="term" value="F:metal ion binding"/>
    <property type="evidence" value="ECO:0007669"/>
    <property type="project" value="UniProtKB-KW"/>
</dbReference>
<dbReference type="InterPro" id="IPR002678">
    <property type="entry name" value="DUF34/NIF3"/>
</dbReference>
<evidence type="ECO:0000256" key="1">
    <source>
        <dbReference type="ARBA" id="ARBA00006964"/>
    </source>
</evidence>
<dbReference type="EMBL" id="CP002497">
    <property type="protein sequence ID" value="AET37445.1"/>
    <property type="molecule type" value="Genomic_DNA"/>
</dbReference>
<dbReference type="RefSeq" id="XP_003644262.1">
    <property type="nucleotide sequence ID" value="XM_003644214.1"/>
</dbReference>
<dbReference type="PANTHER" id="PTHR13799:SF13">
    <property type="entry name" value="NIF3-LIKE PROTEIN 1"/>
    <property type="match status" value="1"/>
</dbReference>
<evidence type="ECO:0000313" key="4">
    <source>
        <dbReference type="Proteomes" id="UP000006790"/>
    </source>
</evidence>